<dbReference type="Proteomes" id="UP001142055">
    <property type="component" value="Chromosome 3"/>
</dbReference>
<dbReference type="InterPro" id="IPR043519">
    <property type="entry name" value="NT_sf"/>
</dbReference>
<keyword evidence="7" id="KW-0472">Membrane</keyword>
<keyword evidence="7" id="KW-0812">Transmembrane</keyword>
<dbReference type="OMA" id="MKWHHGH"/>
<dbReference type="Gene3D" id="1.10.287.550">
    <property type="entry name" value="Helix hairpin bin"/>
    <property type="match status" value="1"/>
</dbReference>
<dbReference type="Pfam" id="PF00884">
    <property type="entry name" value="Sulfatase"/>
    <property type="match status" value="1"/>
</dbReference>
<organism evidence="9 10">
    <name type="scientific">Blomia tropicalis</name>
    <name type="common">Mite</name>
    <dbReference type="NCBI Taxonomy" id="40697"/>
    <lineage>
        <taxon>Eukaryota</taxon>
        <taxon>Metazoa</taxon>
        <taxon>Ecdysozoa</taxon>
        <taxon>Arthropoda</taxon>
        <taxon>Chelicerata</taxon>
        <taxon>Arachnida</taxon>
        <taxon>Acari</taxon>
        <taxon>Acariformes</taxon>
        <taxon>Sarcoptiformes</taxon>
        <taxon>Astigmata</taxon>
        <taxon>Glycyphagoidea</taxon>
        <taxon>Echimyopodidae</taxon>
        <taxon>Blomia</taxon>
    </lineage>
</organism>
<feature type="transmembrane region" description="Helical" evidence="7">
    <location>
        <begin position="429"/>
        <end position="448"/>
    </location>
</feature>
<dbReference type="InterPro" id="IPR000917">
    <property type="entry name" value="Sulfatase_N"/>
</dbReference>
<evidence type="ECO:0000256" key="6">
    <source>
        <dbReference type="ARBA" id="ARBA00022837"/>
    </source>
</evidence>
<reference evidence="9" key="1">
    <citation type="submission" date="2022-12" db="EMBL/GenBank/DDBJ databases">
        <title>Genome assemblies of Blomia tropicalis.</title>
        <authorList>
            <person name="Cui Y."/>
        </authorList>
    </citation>
    <scope>NUCLEOTIDE SEQUENCE</scope>
    <source>
        <tissue evidence="9">Adult mites</tissue>
    </source>
</reference>
<comment type="caution">
    <text evidence="9">The sequence shown here is derived from an EMBL/GenBank/DDBJ whole genome shotgun (WGS) entry which is preliminary data.</text>
</comment>
<evidence type="ECO:0000313" key="10">
    <source>
        <dbReference type="Proteomes" id="UP001142055"/>
    </source>
</evidence>
<feature type="domain" description="Sulfatase N-terminal" evidence="8">
    <location>
        <begin position="248"/>
        <end position="627"/>
    </location>
</feature>
<dbReference type="HAMAP" id="MF_01477">
    <property type="entry name" value="Iojap_RsfS"/>
    <property type="match status" value="1"/>
</dbReference>
<evidence type="ECO:0000256" key="3">
    <source>
        <dbReference type="ARBA" id="ARBA00010574"/>
    </source>
</evidence>
<evidence type="ECO:0000259" key="8">
    <source>
        <dbReference type="Pfam" id="PF00884"/>
    </source>
</evidence>
<comment type="similarity">
    <text evidence="2">Belongs to the sulfatase family.</text>
</comment>
<keyword evidence="5" id="KW-0378">Hydrolase</keyword>
<dbReference type="Gene3D" id="3.40.720.10">
    <property type="entry name" value="Alkaline Phosphatase, subunit A"/>
    <property type="match status" value="1"/>
</dbReference>
<dbReference type="PANTHER" id="PTHR42693">
    <property type="entry name" value="ARYLSULFATASE FAMILY MEMBER"/>
    <property type="match status" value="1"/>
</dbReference>
<dbReference type="NCBIfam" id="TIGR00090">
    <property type="entry name" value="rsfS_iojap_ybeB"/>
    <property type="match status" value="1"/>
</dbReference>
<dbReference type="SUPFAM" id="SSF53649">
    <property type="entry name" value="Alkaline phosphatase-like"/>
    <property type="match status" value="1"/>
</dbReference>
<evidence type="ECO:0000256" key="2">
    <source>
        <dbReference type="ARBA" id="ARBA00008779"/>
    </source>
</evidence>
<dbReference type="InterPro" id="IPR004394">
    <property type="entry name" value="Iojap/RsfS/C7orf30"/>
</dbReference>
<protein>
    <recommendedName>
        <fullName evidence="8">Sulfatase N-terminal domain-containing protein</fullName>
    </recommendedName>
</protein>
<name>A0A9Q0RKW5_BLOTA</name>
<proteinExistence type="inferred from homology"/>
<evidence type="ECO:0000256" key="5">
    <source>
        <dbReference type="ARBA" id="ARBA00022801"/>
    </source>
</evidence>
<dbReference type="InterPro" id="IPR050738">
    <property type="entry name" value="Sulfatase"/>
</dbReference>
<evidence type="ECO:0000256" key="7">
    <source>
        <dbReference type="SAM" id="Phobius"/>
    </source>
</evidence>
<dbReference type="Gene3D" id="3.30.1120.10">
    <property type="match status" value="1"/>
</dbReference>
<feature type="transmembrane region" description="Helical" evidence="7">
    <location>
        <begin position="401"/>
        <end position="422"/>
    </location>
</feature>
<evidence type="ECO:0000256" key="4">
    <source>
        <dbReference type="ARBA" id="ARBA00022723"/>
    </source>
</evidence>
<dbReference type="InterPro" id="IPR017850">
    <property type="entry name" value="Alkaline_phosphatase_core_sf"/>
</dbReference>
<dbReference type="Pfam" id="PF14707">
    <property type="entry name" value="Sulfatase_C"/>
    <property type="match status" value="1"/>
</dbReference>
<dbReference type="GO" id="GO:0004065">
    <property type="term" value="F:arylsulfatase activity"/>
    <property type="evidence" value="ECO:0007669"/>
    <property type="project" value="TreeGrafter"/>
</dbReference>
<evidence type="ECO:0000256" key="1">
    <source>
        <dbReference type="ARBA" id="ARBA00001913"/>
    </source>
</evidence>
<dbReference type="GO" id="GO:0046872">
    <property type="term" value="F:metal ion binding"/>
    <property type="evidence" value="ECO:0007669"/>
    <property type="project" value="UniProtKB-KW"/>
</dbReference>
<accession>A0A9Q0RKW5</accession>
<comment type="cofactor">
    <cofactor evidence="1">
        <name>Ca(2+)</name>
        <dbReference type="ChEBI" id="CHEBI:29108"/>
    </cofactor>
</comment>
<keyword evidence="4" id="KW-0479">Metal-binding</keyword>
<evidence type="ECO:0000313" key="9">
    <source>
        <dbReference type="EMBL" id="KAJ6217825.1"/>
    </source>
</evidence>
<dbReference type="Pfam" id="PF02410">
    <property type="entry name" value="RsfS"/>
    <property type="match status" value="1"/>
</dbReference>
<keyword evidence="10" id="KW-1185">Reference proteome</keyword>
<dbReference type="Gene3D" id="3.30.460.10">
    <property type="entry name" value="Beta Polymerase, domain 2"/>
    <property type="match status" value="1"/>
</dbReference>
<dbReference type="InterPro" id="IPR024607">
    <property type="entry name" value="Sulfatase_CS"/>
</dbReference>
<dbReference type="PANTHER" id="PTHR42693:SF49">
    <property type="entry name" value="SULFATASE N-TERMINAL DOMAIN-CONTAINING PROTEIN"/>
    <property type="match status" value="1"/>
</dbReference>
<sequence>MQRTLWNRFLFNQASILNVNIRHICKHTPILFKDKQLEDNFPITSESSSKLDEARKLLPKRYKAFEDHDTEIIYDDTIDLDMILNQKQKKQKPKFQRNQEMGLRGKRGVFDIEELVELLREERFREIVTIAIPKELRYGDFMVICTGTSIKHIKNFVETFNQIYKLKKSPNDPFLNLDDRSKDWRLIDLGNINLHIFLSEAREFYDIETLWSVGREFDDKTQRIEKSVHFILWFLVVITIVGGQSTRPNFLILIADDLGIGDISIFGNDSLSTPNIDRIGQEGVVLSHHITAASVCTPSRSAFLTGRYPIRSGMASSGKSRVFLFVASTGGLPSNETTFAQSLKAANYTTALFGKWHLGSDKNTHHPNVHGFDYFYGIPLTNLKDFGNDGQSVILSYFPHFYLVLISTAIVGVSIGYAIGLIQFRANKIISIFLIVMFIFIPSSLIMFQRNIKTLNALLYRNQELIEQPIELNGFTDRIIYESNKFIRQSHKSGQPFLAVVNFLKVHTAHFPSDKFSGKSKFGKYGDCVLELDNAVGQILKVLQELNIENNTFVYFSSDNGAHLEEVNLKGEPEGGSNGIFRGGKGHGAMEGGIRVPSLAMWPSVIPPNRWINVPTMQMDIFPTIHAITEQQLPENVHIDGKNILPLLQGQMETSPHEFMFHYCGSYLHGIRWIENDKNIWKVYYYTPKYKDGEDKCKFMCMCFQPYIVRHDPPLVYNIGQDPSERNAIDSNSEQYHRVVKMALEAKGKHERNIIPVPSQLTLRNTIWRPWLQPYNI</sequence>
<dbReference type="PROSITE" id="PS00523">
    <property type="entry name" value="SULFATASE_1"/>
    <property type="match status" value="1"/>
</dbReference>
<comment type="similarity">
    <text evidence="3">Belongs to the Iojap/RsfS family.</text>
</comment>
<dbReference type="SUPFAM" id="SSF81301">
    <property type="entry name" value="Nucleotidyltransferase"/>
    <property type="match status" value="1"/>
</dbReference>
<gene>
    <name evidence="9" type="ORF">RDWZM_008982</name>
</gene>
<keyword evidence="7" id="KW-1133">Transmembrane helix</keyword>
<dbReference type="AlphaFoldDB" id="A0A9Q0RKW5"/>
<dbReference type="EMBL" id="JAPWDV010000003">
    <property type="protein sequence ID" value="KAJ6217825.1"/>
    <property type="molecule type" value="Genomic_DNA"/>
</dbReference>
<keyword evidence="6" id="KW-0106">Calcium</keyword>